<evidence type="ECO:0000256" key="1">
    <source>
        <dbReference type="SAM" id="MobiDB-lite"/>
    </source>
</evidence>
<evidence type="ECO:0000256" key="2">
    <source>
        <dbReference type="SAM" id="Phobius"/>
    </source>
</evidence>
<evidence type="ECO:0000313" key="3">
    <source>
        <dbReference type="Proteomes" id="UP000322000"/>
    </source>
</evidence>
<feature type="transmembrane region" description="Helical" evidence="2">
    <location>
        <begin position="58"/>
        <end position="79"/>
    </location>
</feature>
<dbReference type="RefSeq" id="XP_026724976.1">
    <property type="nucleotide sequence ID" value="XM_026869175.1"/>
</dbReference>
<accession>A0A7E5V9N8</accession>
<proteinExistence type="predicted"/>
<dbReference type="Proteomes" id="UP000322000">
    <property type="component" value="Chromosome 3"/>
</dbReference>
<sequence length="526" mass="60247">MVERAPQTKQDEQYPLLKVDGGGGDGGGHTPPSPALATPGWGVACSPKQSWLVRWPEYISACWMTLILLGISFLVFYALGMEAYRRQPVLIMKCNSSKPASDVYYHHIVQRGTYPPFMIYSEYLSSMATQYPSLHFHVIFLIDDSLQTAYRGPRHTRLINHLIYPTATFYSSYQRLDDNSKRDLTEFQRKYQNVNITVMSLTKYMAMTPLKYKWRNIPLSFLPFYARIFSVWQNGGVGMDLNAFNNNFNSRLHVDRRISAILKQHNDGINVEDYTNALNKIDREEENELFTVLYDIIHQIFNGTRTLLSKSCPFLQMTTEKGVTVNEPLIRSNRNKREVQAPINDTTHKTDISKVYVEILNSTNDTDYRKNEYQTLPNLDVNTDKITVNTNEPIKAVEISNSTNIDVVNKLEGSNKSETLNKSDTRQLVMFYDFSVFSDGLAPSYLFQVSDNYGKPVKYATPTHLLSLDYEGLFVAASSKLHPFLCHLISAGCQRMQPKFAIQVTHLTQCSGMFREDTYCNNIYLL</sequence>
<dbReference type="AlphaFoldDB" id="A0A7E5V9N8"/>
<reference evidence="4" key="1">
    <citation type="submission" date="2025-08" db="UniProtKB">
        <authorList>
            <consortium name="RefSeq"/>
        </authorList>
    </citation>
    <scope>IDENTIFICATION</scope>
</reference>
<keyword evidence="3" id="KW-1185">Reference proteome</keyword>
<feature type="compositionally biased region" description="Gly residues" evidence="1">
    <location>
        <begin position="20"/>
        <end position="29"/>
    </location>
</feature>
<organism evidence="3 4">
    <name type="scientific">Trichoplusia ni</name>
    <name type="common">Cabbage looper</name>
    <dbReference type="NCBI Taxonomy" id="7111"/>
    <lineage>
        <taxon>Eukaryota</taxon>
        <taxon>Metazoa</taxon>
        <taxon>Ecdysozoa</taxon>
        <taxon>Arthropoda</taxon>
        <taxon>Hexapoda</taxon>
        <taxon>Insecta</taxon>
        <taxon>Pterygota</taxon>
        <taxon>Neoptera</taxon>
        <taxon>Endopterygota</taxon>
        <taxon>Lepidoptera</taxon>
        <taxon>Glossata</taxon>
        <taxon>Ditrysia</taxon>
        <taxon>Noctuoidea</taxon>
        <taxon>Noctuidae</taxon>
        <taxon>Plusiinae</taxon>
        <taxon>Trichoplusia</taxon>
    </lineage>
</organism>
<keyword evidence="2" id="KW-0472">Membrane</keyword>
<keyword evidence="2" id="KW-1133">Transmembrane helix</keyword>
<dbReference type="InParanoid" id="A0A7E5V9N8"/>
<name>A0A7E5V9N8_TRINI</name>
<keyword evidence="2" id="KW-0812">Transmembrane</keyword>
<protein>
    <submittedName>
        <fullName evidence="4">Uncharacterized protein LOC113491955</fullName>
    </submittedName>
</protein>
<feature type="region of interest" description="Disordered" evidence="1">
    <location>
        <begin position="1"/>
        <end position="32"/>
    </location>
</feature>
<dbReference type="GeneID" id="113491955"/>
<dbReference type="KEGG" id="tnl:113491955"/>
<evidence type="ECO:0000313" key="4">
    <source>
        <dbReference type="RefSeq" id="XP_026724976.1"/>
    </source>
</evidence>
<dbReference type="OrthoDB" id="6768668at2759"/>
<gene>
    <name evidence="4" type="primary">LOC113491955</name>
</gene>